<accession>A0A377J1N2</accession>
<dbReference type="AlphaFoldDB" id="A0A377J1N2"/>
<keyword evidence="2" id="KW-1133">Transmembrane helix</keyword>
<keyword evidence="2" id="KW-0812">Transmembrane</keyword>
<evidence type="ECO:0000256" key="2">
    <source>
        <dbReference type="SAM" id="Phobius"/>
    </source>
</evidence>
<dbReference type="RefSeq" id="WP_115010723.1">
    <property type="nucleotide sequence ID" value="NZ_UGHV01000001.1"/>
</dbReference>
<feature type="domain" description="UPF0323" evidence="3">
    <location>
        <begin position="68"/>
        <end position="198"/>
    </location>
</feature>
<dbReference type="InterPro" id="IPR059092">
    <property type="entry name" value="UPF0323_dom"/>
</dbReference>
<dbReference type="OrthoDB" id="5339730at2"/>
<dbReference type="EMBL" id="UGHV01000001">
    <property type="protein sequence ID" value="STO96381.1"/>
    <property type="molecule type" value="Genomic_DNA"/>
</dbReference>
<name>A0A377J1N2_9HELI</name>
<evidence type="ECO:0000259" key="3">
    <source>
        <dbReference type="Pfam" id="PF26303"/>
    </source>
</evidence>
<dbReference type="Proteomes" id="UP000254841">
    <property type="component" value="Unassembled WGS sequence"/>
</dbReference>
<sequence>MKKPTHSTNSSPRKSPHRKIADFAMIGSSSALVLVALLGCDNPREQDFVSSNQTSNSQTPSQAIKQGAFVIVEEQLDGSYKVLEEYPSATTRVVVRDKSGTERILSDEEVDELIKKEAARVENGTSELLAPAAGGAGEQSGSGGLGLGGAILASAAGALLGSYIGNKLFNNPNYQQNKQRNYKSPQAYERSANNFKQGATNSPRAGATPSNAKGGFYQNNAAQNTAKGATSPRSTQSGFGS</sequence>
<keyword evidence="2" id="KW-0472">Membrane</keyword>
<dbReference type="NCBIfam" id="NF003146">
    <property type="entry name" value="PRK04081.1"/>
    <property type="match status" value="1"/>
</dbReference>
<reference evidence="4 5" key="1">
    <citation type="submission" date="2018-06" db="EMBL/GenBank/DDBJ databases">
        <authorList>
            <consortium name="Pathogen Informatics"/>
            <person name="Doyle S."/>
        </authorList>
    </citation>
    <scope>NUCLEOTIDE SEQUENCE [LARGE SCALE GENOMIC DNA]</scope>
    <source>
        <strain evidence="4 5">NCTC12410</strain>
    </source>
</reference>
<gene>
    <name evidence="4" type="ORF">NCTC12410_00192</name>
</gene>
<evidence type="ECO:0000313" key="5">
    <source>
        <dbReference type="Proteomes" id="UP000254841"/>
    </source>
</evidence>
<proteinExistence type="predicted"/>
<evidence type="ECO:0000313" key="4">
    <source>
        <dbReference type="EMBL" id="STO96381.1"/>
    </source>
</evidence>
<evidence type="ECO:0000256" key="1">
    <source>
        <dbReference type="SAM" id="MobiDB-lite"/>
    </source>
</evidence>
<feature type="transmembrane region" description="Helical" evidence="2">
    <location>
        <begin position="20"/>
        <end position="39"/>
    </location>
</feature>
<dbReference type="Pfam" id="PF26303">
    <property type="entry name" value="UPF0323"/>
    <property type="match status" value="1"/>
</dbReference>
<feature type="region of interest" description="Disordered" evidence="1">
    <location>
        <begin position="193"/>
        <end position="241"/>
    </location>
</feature>
<organism evidence="4 5">
    <name type="scientific">Helicobacter canis</name>
    <dbReference type="NCBI Taxonomy" id="29419"/>
    <lineage>
        <taxon>Bacteria</taxon>
        <taxon>Pseudomonadati</taxon>
        <taxon>Campylobacterota</taxon>
        <taxon>Epsilonproteobacteria</taxon>
        <taxon>Campylobacterales</taxon>
        <taxon>Helicobacteraceae</taxon>
        <taxon>Helicobacter</taxon>
    </lineage>
</organism>
<protein>
    <submittedName>
        <fullName evidence="4">Secreted protein</fullName>
    </submittedName>
</protein>